<dbReference type="Proteomes" id="UP001229421">
    <property type="component" value="Unassembled WGS sequence"/>
</dbReference>
<accession>A0AAD8LED1</accession>
<dbReference type="EMBL" id="JAUHHV010000001">
    <property type="protein sequence ID" value="KAK1439897.1"/>
    <property type="molecule type" value="Genomic_DNA"/>
</dbReference>
<name>A0AAD8LED1_TARER</name>
<evidence type="ECO:0000313" key="1">
    <source>
        <dbReference type="EMBL" id="KAK1439897.1"/>
    </source>
</evidence>
<sequence length="87" mass="9872">MLHLSHCLALSLFCLALQYFVMIHIEIAYVVRKVVSFLQKPVLFFPYSRILELEVVDSASAINLKSNETNTLIPNSSFLSLQNHTCS</sequence>
<gene>
    <name evidence="1" type="ORF">QVD17_05722</name>
</gene>
<protein>
    <submittedName>
        <fullName evidence="1">Uncharacterized protein</fullName>
    </submittedName>
</protein>
<organism evidence="1 2">
    <name type="scientific">Tagetes erecta</name>
    <name type="common">African marigold</name>
    <dbReference type="NCBI Taxonomy" id="13708"/>
    <lineage>
        <taxon>Eukaryota</taxon>
        <taxon>Viridiplantae</taxon>
        <taxon>Streptophyta</taxon>
        <taxon>Embryophyta</taxon>
        <taxon>Tracheophyta</taxon>
        <taxon>Spermatophyta</taxon>
        <taxon>Magnoliopsida</taxon>
        <taxon>eudicotyledons</taxon>
        <taxon>Gunneridae</taxon>
        <taxon>Pentapetalae</taxon>
        <taxon>asterids</taxon>
        <taxon>campanulids</taxon>
        <taxon>Asterales</taxon>
        <taxon>Asteraceae</taxon>
        <taxon>Asteroideae</taxon>
        <taxon>Heliantheae alliance</taxon>
        <taxon>Tageteae</taxon>
        <taxon>Tagetes</taxon>
    </lineage>
</organism>
<dbReference type="AlphaFoldDB" id="A0AAD8LED1"/>
<proteinExistence type="predicted"/>
<keyword evidence="2" id="KW-1185">Reference proteome</keyword>
<comment type="caution">
    <text evidence="1">The sequence shown here is derived from an EMBL/GenBank/DDBJ whole genome shotgun (WGS) entry which is preliminary data.</text>
</comment>
<evidence type="ECO:0000313" key="2">
    <source>
        <dbReference type="Proteomes" id="UP001229421"/>
    </source>
</evidence>
<reference evidence="1" key="1">
    <citation type="journal article" date="2023" name="bioRxiv">
        <title>Improved chromosome-level genome assembly for marigold (Tagetes erecta).</title>
        <authorList>
            <person name="Jiang F."/>
            <person name="Yuan L."/>
            <person name="Wang S."/>
            <person name="Wang H."/>
            <person name="Xu D."/>
            <person name="Wang A."/>
            <person name="Fan W."/>
        </authorList>
    </citation>
    <scope>NUCLEOTIDE SEQUENCE</scope>
    <source>
        <strain evidence="1">WSJ</strain>
        <tissue evidence="1">Leaf</tissue>
    </source>
</reference>